<gene>
    <name evidence="14" type="ORF">OCBIM_22010677mg</name>
</gene>
<keyword evidence="11" id="KW-0131">Cell cycle</keyword>
<evidence type="ECO:0000256" key="12">
    <source>
        <dbReference type="SAM" id="MobiDB-lite"/>
    </source>
</evidence>
<keyword evidence="9" id="KW-0804">Transcription</keyword>
<evidence type="ECO:0000259" key="13">
    <source>
        <dbReference type="PROSITE" id="PS51457"/>
    </source>
</evidence>
<protein>
    <recommendedName>
        <fullName evidence="3">Protein BANP</fullName>
    </recommendedName>
</protein>
<organism evidence="14">
    <name type="scientific">Octopus bimaculoides</name>
    <name type="common">California two-spotted octopus</name>
    <dbReference type="NCBI Taxonomy" id="37653"/>
    <lineage>
        <taxon>Eukaryota</taxon>
        <taxon>Metazoa</taxon>
        <taxon>Spiralia</taxon>
        <taxon>Lophotrochozoa</taxon>
        <taxon>Mollusca</taxon>
        <taxon>Cephalopoda</taxon>
        <taxon>Coleoidea</taxon>
        <taxon>Octopodiformes</taxon>
        <taxon>Octopoda</taxon>
        <taxon>Incirrata</taxon>
        <taxon>Octopodidae</taxon>
        <taxon>Octopus</taxon>
    </lineage>
</organism>
<keyword evidence="7" id="KW-0175">Coiled coil</keyword>
<evidence type="ECO:0000256" key="9">
    <source>
        <dbReference type="ARBA" id="ARBA00023163"/>
    </source>
</evidence>
<dbReference type="Gene3D" id="1.10.10.2590">
    <property type="entry name" value="BEN domain"/>
    <property type="match status" value="1"/>
</dbReference>
<dbReference type="GO" id="GO:0005634">
    <property type="term" value="C:nucleus"/>
    <property type="evidence" value="ECO:0007669"/>
    <property type="project" value="UniProtKB-SubCell"/>
</dbReference>
<keyword evidence="6" id="KW-0805">Transcription regulation</keyword>
<evidence type="ECO:0000256" key="1">
    <source>
        <dbReference type="ARBA" id="ARBA00004123"/>
    </source>
</evidence>
<dbReference type="PROSITE" id="PS51457">
    <property type="entry name" value="BEN"/>
    <property type="match status" value="1"/>
</dbReference>
<dbReference type="FunFam" id="1.10.10.2590:FF:000001">
    <property type="entry name" value="protein BANP isoform X1"/>
    <property type="match status" value="1"/>
</dbReference>
<feature type="compositionally biased region" description="Polar residues" evidence="12">
    <location>
        <begin position="210"/>
        <end position="229"/>
    </location>
</feature>
<evidence type="ECO:0000313" key="14">
    <source>
        <dbReference type="EMBL" id="KOF90710.1"/>
    </source>
</evidence>
<keyword evidence="4" id="KW-0678">Repressor</keyword>
<keyword evidence="8" id="KW-0238">DNA-binding</keyword>
<dbReference type="PANTHER" id="PTHR16243:SF2">
    <property type="entry name" value="PROTEIN BANP"/>
    <property type="match status" value="1"/>
</dbReference>
<keyword evidence="10" id="KW-0539">Nucleus</keyword>
<feature type="domain" description="BEN" evidence="13">
    <location>
        <begin position="310"/>
        <end position="406"/>
    </location>
</feature>
<evidence type="ECO:0000256" key="7">
    <source>
        <dbReference type="ARBA" id="ARBA00023054"/>
    </source>
</evidence>
<keyword evidence="5" id="KW-0156">Chromatin regulator</keyword>
<dbReference type="AlphaFoldDB" id="A0A0L8HPP9"/>
<evidence type="ECO:0000256" key="2">
    <source>
        <dbReference type="ARBA" id="ARBA00009735"/>
    </source>
</evidence>
<comment type="subcellular location">
    <subcellularLocation>
        <location evidence="1">Nucleus</location>
    </subcellularLocation>
</comment>
<evidence type="ECO:0000256" key="8">
    <source>
        <dbReference type="ARBA" id="ARBA00023125"/>
    </source>
</evidence>
<accession>A0A0L8HPP9</accession>
<sequence>MVKVLDSNQVILQPLKPYCNVLLRKGGMNENNVDIGIAATTLKPTPEEITVSVPENVTAIVMNEVGDPTVALTGSTNVAVDGEDTVTTTVAEGLTVSNSVINVETPIAKPPPRVVNTAHLMTHIVNPDLSDDSVFSGDEDSCDGEPAEKRMKLEQDINIDMDQSLKQILFNINKAICLRLDSIENKLENVGLRTKYLEVKLLELVNQNKSGNSNTTSYATKRGSTSPSRRSGALIVGLPQDRNSGIDSDILQTMQLENKDKKGKLLTPSDFNSNVDSNFRNIGPNVTLITLNSEEDYPNGCWLGDELNLEMRVRVPISSSDLLHIHSNCRTAEKMALTLLDYLFDRETQACSNLSGMGKHGKKQLDPLMIYGIWCHLIQRFKINESDWQRIKQNIDSKCRTAFRRKLRGLPLAVKAFRGRAPPSYVHNAGFNFNSVVNSQSNFYDSNLHEDTKFHIQQQSELDIQQAVTMQGEALQQGEIQILHATPEQISQLQHAQHIQILQGDQVIQQLQSAENQEGVQVVSMGTPDRVHVATVTTENGEIVHIHQARSLANVGASTATTAATPTITTTTTTTDGSQTNV</sequence>
<dbReference type="Pfam" id="PF10523">
    <property type="entry name" value="BEN"/>
    <property type="match status" value="1"/>
</dbReference>
<evidence type="ECO:0000256" key="3">
    <source>
        <dbReference type="ARBA" id="ARBA00015794"/>
    </source>
</evidence>
<evidence type="ECO:0000256" key="5">
    <source>
        <dbReference type="ARBA" id="ARBA00022853"/>
    </source>
</evidence>
<feature type="region of interest" description="Disordered" evidence="12">
    <location>
        <begin position="210"/>
        <end position="232"/>
    </location>
</feature>
<name>A0A0L8HPP9_OCTBM</name>
<dbReference type="SMART" id="SM01025">
    <property type="entry name" value="BEN"/>
    <property type="match status" value="1"/>
</dbReference>
<dbReference type="OrthoDB" id="10052653at2759"/>
<dbReference type="GO" id="GO:0003677">
    <property type="term" value="F:DNA binding"/>
    <property type="evidence" value="ECO:0007669"/>
    <property type="project" value="UniProtKB-KW"/>
</dbReference>
<evidence type="ECO:0000256" key="10">
    <source>
        <dbReference type="ARBA" id="ARBA00023242"/>
    </source>
</evidence>
<proteinExistence type="inferred from homology"/>
<evidence type="ECO:0000256" key="4">
    <source>
        <dbReference type="ARBA" id="ARBA00022491"/>
    </source>
</evidence>
<comment type="similarity">
    <text evidence="2">Belongs to the BANP/SMAR1 family.</text>
</comment>
<dbReference type="InterPro" id="IPR042343">
    <property type="entry name" value="BANP"/>
</dbReference>
<dbReference type="GO" id="GO:0042177">
    <property type="term" value="P:negative regulation of protein catabolic process"/>
    <property type="evidence" value="ECO:0007669"/>
    <property type="project" value="TreeGrafter"/>
</dbReference>
<dbReference type="STRING" id="37653.A0A0L8HPP9"/>
<dbReference type="GO" id="GO:0006325">
    <property type="term" value="P:chromatin organization"/>
    <property type="evidence" value="ECO:0007669"/>
    <property type="project" value="UniProtKB-KW"/>
</dbReference>
<dbReference type="PANTHER" id="PTHR16243">
    <property type="entry name" value="BTG3-ASSOCIATED NUCLEAR PROTEIN BANP"/>
    <property type="match status" value="1"/>
</dbReference>
<evidence type="ECO:0000256" key="11">
    <source>
        <dbReference type="ARBA" id="ARBA00023306"/>
    </source>
</evidence>
<dbReference type="InterPro" id="IPR018379">
    <property type="entry name" value="BEN_domain"/>
</dbReference>
<dbReference type="GO" id="GO:0034504">
    <property type="term" value="P:protein localization to nucleus"/>
    <property type="evidence" value="ECO:0007669"/>
    <property type="project" value="TreeGrafter"/>
</dbReference>
<dbReference type="EMBL" id="KQ417701">
    <property type="protein sequence ID" value="KOF90710.1"/>
    <property type="molecule type" value="Genomic_DNA"/>
</dbReference>
<evidence type="ECO:0000256" key="6">
    <source>
        <dbReference type="ARBA" id="ARBA00023015"/>
    </source>
</evidence>
<reference evidence="14" key="1">
    <citation type="submission" date="2015-07" db="EMBL/GenBank/DDBJ databases">
        <title>MeaNS - Measles Nucleotide Surveillance Program.</title>
        <authorList>
            <person name="Tran T."/>
            <person name="Druce J."/>
        </authorList>
    </citation>
    <scope>NUCLEOTIDE SEQUENCE</scope>
    <source>
        <strain evidence="14">UCB-OBI-ISO-001</strain>
        <tissue evidence="14">Gonad</tissue>
    </source>
</reference>